<dbReference type="EMBL" id="LT607413">
    <property type="protein sequence ID" value="SCE77185.1"/>
    <property type="molecule type" value="Genomic_DNA"/>
</dbReference>
<dbReference type="RefSeq" id="WP_088980417.1">
    <property type="nucleotide sequence ID" value="NZ_LT607413.1"/>
</dbReference>
<evidence type="ECO:0000256" key="2">
    <source>
        <dbReference type="ARBA" id="ARBA00022527"/>
    </source>
</evidence>
<keyword evidence="12" id="KW-1185">Reference proteome</keyword>
<evidence type="ECO:0000256" key="8">
    <source>
        <dbReference type="ARBA" id="ARBA00048679"/>
    </source>
</evidence>
<dbReference type="InterPro" id="IPR031636">
    <property type="entry name" value="PknG_TPR"/>
</dbReference>
<dbReference type="InterPro" id="IPR031634">
    <property type="entry name" value="PknG_rubred"/>
</dbReference>
<evidence type="ECO:0000259" key="10">
    <source>
        <dbReference type="PROSITE" id="PS50011"/>
    </source>
</evidence>
<dbReference type="FunCoup" id="A0A1C4V003">
    <property type="interactions" value="3"/>
</dbReference>
<evidence type="ECO:0000313" key="12">
    <source>
        <dbReference type="Proteomes" id="UP000198253"/>
    </source>
</evidence>
<feature type="domain" description="Protein kinase" evidence="10">
    <location>
        <begin position="123"/>
        <end position="400"/>
    </location>
</feature>
<organism evidence="11 12">
    <name type="scientific">Micromonospora echinospora</name>
    <name type="common">Micromonospora purpurea</name>
    <dbReference type="NCBI Taxonomy" id="1877"/>
    <lineage>
        <taxon>Bacteria</taxon>
        <taxon>Bacillati</taxon>
        <taxon>Actinomycetota</taxon>
        <taxon>Actinomycetes</taxon>
        <taxon>Micromonosporales</taxon>
        <taxon>Micromonosporaceae</taxon>
        <taxon>Micromonospora</taxon>
    </lineage>
</organism>
<dbReference type="EC" id="2.7.11.1" evidence="1"/>
<dbReference type="PROSITE" id="PS50011">
    <property type="entry name" value="PROTEIN_KINASE_DOM"/>
    <property type="match status" value="1"/>
</dbReference>
<keyword evidence="5 11" id="KW-0418">Kinase</keyword>
<dbReference type="SUPFAM" id="SSF56112">
    <property type="entry name" value="Protein kinase-like (PK-like)"/>
    <property type="match status" value="1"/>
</dbReference>
<protein>
    <recommendedName>
        <fullName evidence="1">non-specific serine/threonine protein kinase</fullName>
        <ecNumber evidence="1">2.7.11.1</ecNumber>
    </recommendedName>
</protein>
<comment type="catalytic activity">
    <reaction evidence="8">
        <text>L-seryl-[protein] + ATP = O-phospho-L-seryl-[protein] + ADP + H(+)</text>
        <dbReference type="Rhea" id="RHEA:17989"/>
        <dbReference type="Rhea" id="RHEA-COMP:9863"/>
        <dbReference type="Rhea" id="RHEA-COMP:11604"/>
        <dbReference type="ChEBI" id="CHEBI:15378"/>
        <dbReference type="ChEBI" id="CHEBI:29999"/>
        <dbReference type="ChEBI" id="CHEBI:30616"/>
        <dbReference type="ChEBI" id="CHEBI:83421"/>
        <dbReference type="ChEBI" id="CHEBI:456216"/>
        <dbReference type="EC" id="2.7.11.1"/>
    </reaction>
</comment>
<evidence type="ECO:0000313" key="11">
    <source>
        <dbReference type="EMBL" id="SCE77185.1"/>
    </source>
</evidence>
<dbReference type="Proteomes" id="UP000198253">
    <property type="component" value="Chromosome I"/>
</dbReference>
<dbReference type="SUPFAM" id="SSF48452">
    <property type="entry name" value="TPR-like"/>
    <property type="match status" value="1"/>
</dbReference>
<feature type="compositionally biased region" description="Pro residues" evidence="9">
    <location>
        <begin position="36"/>
        <end position="45"/>
    </location>
</feature>
<comment type="catalytic activity">
    <reaction evidence="7">
        <text>L-threonyl-[protein] + ATP = O-phospho-L-threonyl-[protein] + ADP + H(+)</text>
        <dbReference type="Rhea" id="RHEA:46608"/>
        <dbReference type="Rhea" id="RHEA-COMP:11060"/>
        <dbReference type="Rhea" id="RHEA-COMP:11605"/>
        <dbReference type="ChEBI" id="CHEBI:15378"/>
        <dbReference type="ChEBI" id="CHEBI:30013"/>
        <dbReference type="ChEBI" id="CHEBI:30616"/>
        <dbReference type="ChEBI" id="CHEBI:61977"/>
        <dbReference type="ChEBI" id="CHEBI:456216"/>
        <dbReference type="EC" id="2.7.11.1"/>
    </reaction>
</comment>
<evidence type="ECO:0000256" key="7">
    <source>
        <dbReference type="ARBA" id="ARBA00047899"/>
    </source>
</evidence>
<dbReference type="PANTHER" id="PTHR24363:SF0">
    <property type="entry name" value="SERINE_THREONINE KINASE LIKE DOMAIN CONTAINING 1"/>
    <property type="match status" value="1"/>
</dbReference>
<keyword evidence="2" id="KW-0723">Serine/threonine-protein kinase</keyword>
<evidence type="ECO:0000256" key="5">
    <source>
        <dbReference type="ARBA" id="ARBA00022777"/>
    </source>
</evidence>
<dbReference type="GO" id="GO:0004674">
    <property type="term" value="F:protein serine/threonine kinase activity"/>
    <property type="evidence" value="ECO:0007669"/>
    <property type="project" value="UniProtKB-KW"/>
</dbReference>
<accession>A0A1C4V003</accession>
<evidence type="ECO:0000256" key="4">
    <source>
        <dbReference type="ARBA" id="ARBA00022741"/>
    </source>
</evidence>
<gene>
    <name evidence="11" type="ORF">GA0070618_0807</name>
</gene>
<reference evidence="12" key="1">
    <citation type="submission" date="2016-06" db="EMBL/GenBank/DDBJ databases">
        <authorList>
            <person name="Varghese N."/>
            <person name="Submissions Spin"/>
        </authorList>
    </citation>
    <scope>NUCLEOTIDE SEQUENCE [LARGE SCALE GENOMIC DNA]</scope>
    <source>
        <strain evidence="12">DSM 43816</strain>
    </source>
</reference>
<name>A0A1C4V003_MICEC</name>
<dbReference type="InterPro" id="IPR011990">
    <property type="entry name" value="TPR-like_helical_dom_sf"/>
</dbReference>
<evidence type="ECO:0000256" key="6">
    <source>
        <dbReference type="ARBA" id="ARBA00022840"/>
    </source>
</evidence>
<dbReference type="Pfam" id="PF16918">
    <property type="entry name" value="PknG_TPR"/>
    <property type="match status" value="1"/>
</dbReference>
<dbReference type="InterPro" id="IPR011009">
    <property type="entry name" value="Kinase-like_dom_sf"/>
</dbReference>
<evidence type="ECO:0000256" key="3">
    <source>
        <dbReference type="ARBA" id="ARBA00022679"/>
    </source>
</evidence>
<dbReference type="GO" id="GO:0005524">
    <property type="term" value="F:ATP binding"/>
    <property type="evidence" value="ECO:0007669"/>
    <property type="project" value="UniProtKB-KW"/>
</dbReference>
<dbReference type="Gene3D" id="1.10.510.10">
    <property type="entry name" value="Transferase(Phosphotransferase) domain 1"/>
    <property type="match status" value="1"/>
</dbReference>
<sequence>MRCTRTPDCTGTVDETGFCDRCGLAPRRADRSPRPGSEPAPPPAGPTWRVADLVSLPVLVFPTDQRVRRDPAVPEHQRFCAHCGGPVGRGGEDRLDHGYCGRCQTPFAFVPDLRHGDRVADQYEVVGYLARGGLGQVYLAKDTHLDDNPVALKRLIDKTNRHALRVEVSERRYLTTLDHPAIVRIFNFVTAPDRLFGGQTSYLVMEYLNGMSLAELCLAARDPARPDVSLPLEHILAYAHEILAALDYLHRRGLLYTDLHPGNVIRVADRIKLIDLGGVRRADDRSSPMVGTPLYRVSDRELETYGTTVRSDLYAVGVLLAELSRGLVPGPEVPPGDVDVGVESFLRLVRRARHGRPEHRFASATDMSEQIKGVLHELLPPRSVHEQPASSTVFAPTPALLDAGLGTVPPLERWTTPEGGAVHAHGRPAPAAVATGLPVPRPVPGDPAAEFLTTVGALDPENLLDGLASFDAPSVEIELARCRARLELGDPPRAWDALTAAEKLLDDVPADWRVTWHHALLALTQGDVPRAGDLFDAVYGELPGEVAPKLALAYCAEHVGDTVRATRYYEAVWRRDRLTASAAFGLARLRLAGRNRAGAVAALDGVPRFSRHHDTARIAAVRALTTRLGDGPPDAATLNEAVRRLTELRLDGGSPHGEARDRLTTTVLEAALERVLATGPDGLDGGGMFGDPPSENALRRRLARSFRGLARQQARNRNDHGVLLDRANTVRPLTLL</sequence>
<feature type="region of interest" description="Disordered" evidence="9">
    <location>
        <begin position="28"/>
        <end position="48"/>
    </location>
</feature>
<dbReference type="Pfam" id="PF00069">
    <property type="entry name" value="Pkinase"/>
    <property type="match status" value="1"/>
</dbReference>
<evidence type="ECO:0000256" key="9">
    <source>
        <dbReference type="SAM" id="MobiDB-lite"/>
    </source>
</evidence>
<dbReference type="Pfam" id="PF16919">
    <property type="entry name" value="PknG_rubred"/>
    <property type="match status" value="1"/>
</dbReference>
<dbReference type="AlphaFoldDB" id="A0A1C4V003"/>
<keyword evidence="3" id="KW-0808">Transferase</keyword>
<dbReference type="PANTHER" id="PTHR24363">
    <property type="entry name" value="SERINE/THREONINE PROTEIN KINASE"/>
    <property type="match status" value="1"/>
</dbReference>
<dbReference type="CDD" id="cd14014">
    <property type="entry name" value="STKc_PknB_like"/>
    <property type="match status" value="1"/>
</dbReference>
<dbReference type="InParanoid" id="A0A1C4V003"/>
<evidence type="ECO:0000256" key="1">
    <source>
        <dbReference type="ARBA" id="ARBA00012513"/>
    </source>
</evidence>
<dbReference type="InterPro" id="IPR000719">
    <property type="entry name" value="Prot_kinase_dom"/>
</dbReference>
<dbReference type="Gene3D" id="3.30.200.20">
    <property type="entry name" value="Phosphorylase Kinase, domain 1"/>
    <property type="match status" value="1"/>
</dbReference>
<keyword evidence="4" id="KW-0547">Nucleotide-binding</keyword>
<dbReference type="Gene3D" id="1.25.40.10">
    <property type="entry name" value="Tetratricopeptide repeat domain"/>
    <property type="match status" value="1"/>
</dbReference>
<dbReference type="OrthoDB" id="137117at2"/>
<proteinExistence type="predicted"/>
<keyword evidence="6" id="KW-0067">ATP-binding</keyword>